<dbReference type="AlphaFoldDB" id="A0AA39Q8L4"/>
<gene>
    <name evidence="2" type="ORF">EDD18DRAFT_1350821</name>
</gene>
<evidence type="ECO:0000313" key="2">
    <source>
        <dbReference type="EMBL" id="KAK0498190.1"/>
    </source>
</evidence>
<evidence type="ECO:0000256" key="1">
    <source>
        <dbReference type="SAM" id="MobiDB-lite"/>
    </source>
</evidence>
<keyword evidence="3" id="KW-1185">Reference proteome</keyword>
<name>A0AA39Q8L4_9AGAR</name>
<feature type="compositionally biased region" description="Basic and acidic residues" evidence="1">
    <location>
        <begin position="426"/>
        <end position="437"/>
    </location>
</feature>
<protein>
    <submittedName>
        <fullName evidence="2">Uncharacterized protein</fullName>
    </submittedName>
</protein>
<sequence length="437" mass="48340">MDVTHLSTTLENMNIEDILLALKDAQLKNQALQEQNRWLLTAPTILLNTARSSPLQQDTSSATSSINDSASTTDTDLFVDKDSQKAVEYCAMKMVVFSHIWWDRKGLFGAGLDQESVCRKLDAATLTNSLDTGVQKPSKDHVALLRLILKLYKFLPEVFCPLVNVMIQGNYLKLYKMMKSTGGTCQSTFINRFRSHATVIFQDNGVLSGHFQGNFDRNEDPLCQELLGYESPKVYNRHPPCLFANGYKTGATVFRTMSGVKILICLLWGNTTLDNQQITTKGTNGELWHVTKVNAVAIAFAAIVTRYLLLGNPEFKPVGSKSGINYMADFEYYIEAVTTVPVLLTEQEENFWAEIEALDKSKDSDNTDFDSADQTVTASADSDALSAFSIEPMLSVSPMMNIPSATSESIHAQIPLQPVSTTSEAAHLETADNSDRV</sequence>
<dbReference type="Proteomes" id="UP001175228">
    <property type="component" value="Unassembled WGS sequence"/>
</dbReference>
<proteinExistence type="predicted"/>
<comment type="caution">
    <text evidence="2">The sequence shown here is derived from an EMBL/GenBank/DDBJ whole genome shotgun (WGS) entry which is preliminary data.</text>
</comment>
<dbReference type="EMBL" id="JAUEPU010000011">
    <property type="protein sequence ID" value="KAK0498190.1"/>
    <property type="molecule type" value="Genomic_DNA"/>
</dbReference>
<evidence type="ECO:0000313" key="3">
    <source>
        <dbReference type="Proteomes" id="UP001175228"/>
    </source>
</evidence>
<organism evidence="2 3">
    <name type="scientific">Armillaria luteobubalina</name>
    <dbReference type="NCBI Taxonomy" id="153913"/>
    <lineage>
        <taxon>Eukaryota</taxon>
        <taxon>Fungi</taxon>
        <taxon>Dikarya</taxon>
        <taxon>Basidiomycota</taxon>
        <taxon>Agaricomycotina</taxon>
        <taxon>Agaricomycetes</taxon>
        <taxon>Agaricomycetidae</taxon>
        <taxon>Agaricales</taxon>
        <taxon>Marasmiineae</taxon>
        <taxon>Physalacriaceae</taxon>
        <taxon>Armillaria</taxon>
    </lineage>
</organism>
<reference evidence="2" key="1">
    <citation type="submission" date="2023-06" db="EMBL/GenBank/DDBJ databases">
        <authorList>
            <consortium name="Lawrence Berkeley National Laboratory"/>
            <person name="Ahrendt S."/>
            <person name="Sahu N."/>
            <person name="Indic B."/>
            <person name="Wong-Bajracharya J."/>
            <person name="Merenyi Z."/>
            <person name="Ke H.-M."/>
            <person name="Monk M."/>
            <person name="Kocsube S."/>
            <person name="Drula E."/>
            <person name="Lipzen A."/>
            <person name="Balint B."/>
            <person name="Henrissat B."/>
            <person name="Andreopoulos B."/>
            <person name="Martin F.M."/>
            <person name="Harder C.B."/>
            <person name="Rigling D."/>
            <person name="Ford K.L."/>
            <person name="Foster G.D."/>
            <person name="Pangilinan J."/>
            <person name="Papanicolaou A."/>
            <person name="Barry K."/>
            <person name="LaButti K."/>
            <person name="Viragh M."/>
            <person name="Koriabine M."/>
            <person name="Yan M."/>
            <person name="Riley R."/>
            <person name="Champramary S."/>
            <person name="Plett K.L."/>
            <person name="Tsai I.J."/>
            <person name="Slot J."/>
            <person name="Sipos G."/>
            <person name="Plett J."/>
            <person name="Nagy L.G."/>
            <person name="Grigoriev I.V."/>
        </authorList>
    </citation>
    <scope>NUCLEOTIDE SEQUENCE</scope>
    <source>
        <strain evidence="2">HWK02</strain>
    </source>
</reference>
<accession>A0AA39Q8L4</accession>
<feature type="region of interest" description="Disordered" evidence="1">
    <location>
        <begin position="417"/>
        <end position="437"/>
    </location>
</feature>